<comment type="caution">
    <text evidence="1">The sequence shown here is derived from an EMBL/GenBank/DDBJ whole genome shotgun (WGS) entry which is preliminary data.</text>
</comment>
<evidence type="ECO:0000313" key="2">
    <source>
        <dbReference type="Proteomes" id="UP000520814"/>
    </source>
</evidence>
<keyword evidence="2" id="KW-1185">Reference proteome</keyword>
<evidence type="ECO:0000313" key="1">
    <source>
        <dbReference type="EMBL" id="MBB6050977.1"/>
    </source>
</evidence>
<dbReference type="EMBL" id="JACHGW010000002">
    <property type="protein sequence ID" value="MBB6050977.1"/>
    <property type="molecule type" value="Genomic_DNA"/>
</dbReference>
<organism evidence="1 2">
    <name type="scientific">Armatimonas rosea</name>
    <dbReference type="NCBI Taxonomy" id="685828"/>
    <lineage>
        <taxon>Bacteria</taxon>
        <taxon>Bacillati</taxon>
        <taxon>Armatimonadota</taxon>
        <taxon>Armatimonadia</taxon>
        <taxon>Armatimonadales</taxon>
        <taxon>Armatimonadaceae</taxon>
        <taxon>Armatimonas</taxon>
    </lineage>
</organism>
<dbReference type="AlphaFoldDB" id="A0A7W9SQI9"/>
<dbReference type="RefSeq" id="WP_184196925.1">
    <property type="nucleotide sequence ID" value="NZ_JACHGW010000002.1"/>
</dbReference>
<sequence length="133" mass="15260">MGLFAWPPHLHDQALTLGRVLGYPYITSRIVPLLFWELFGTETIESTSNGLTLTRRIGPWKRQWHFFWDQLASLALAAPLPKGKQADLPWTLERGALCLRVGGREVRFGIRLERNAALSLLEEVQALVRRQER</sequence>
<dbReference type="Proteomes" id="UP000520814">
    <property type="component" value="Unassembled WGS sequence"/>
</dbReference>
<reference evidence="1 2" key="1">
    <citation type="submission" date="2020-08" db="EMBL/GenBank/DDBJ databases">
        <title>Genomic Encyclopedia of Type Strains, Phase IV (KMG-IV): sequencing the most valuable type-strain genomes for metagenomic binning, comparative biology and taxonomic classification.</title>
        <authorList>
            <person name="Goeker M."/>
        </authorList>
    </citation>
    <scope>NUCLEOTIDE SEQUENCE [LARGE SCALE GENOMIC DNA]</scope>
    <source>
        <strain evidence="1 2">DSM 23562</strain>
    </source>
</reference>
<protein>
    <submittedName>
        <fullName evidence="1">Uncharacterized protein</fullName>
    </submittedName>
</protein>
<gene>
    <name evidence="1" type="ORF">HNQ39_002768</name>
</gene>
<name>A0A7W9SQI9_ARMRO</name>
<accession>A0A7W9SQI9</accession>
<proteinExistence type="predicted"/>